<dbReference type="EMBL" id="KB300949">
    <property type="protein sequence ID" value="ELU06139.1"/>
    <property type="molecule type" value="Genomic_DNA"/>
</dbReference>
<dbReference type="OMA" id="ICKFHIE"/>
<sequence length="159" mass="17672">MVDLTEQQKTLIANGWAVIKKHLKQNGVDAFIMLFTMKPAYQDYFSTFKGMSMEEIALSGKMRAHGSMFMGALAGIIENLDDLECAAEILRSKVQSHEKRNIGRQHFHDLLYAVLPAFLAQKLGNEFTDEAGAAWMTAVDILMSVIDDELAKMAQLSAA</sequence>
<dbReference type="PROSITE" id="PS01033">
    <property type="entry name" value="GLOBIN"/>
    <property type="match status" value="1"/>
</dbReference>
<dbReference type="InterPro" id="IPR044399">
    <property type="entry name" value="Mb-like_M"/>
</dbReference>
<dbReference type="FunCoup" id="R7UHX3">
    <property type="interactions" value="58"/>
</dbReference>
<keyword evidence="2 6" id="KW-0349">Heme</keyword>
<dbReference type="EMBL" id="AMQN01001263">
    <property type="status" value="NOT_ANNOTATED_CDS"/>
    <property type="molecule type" value="Genomic_DNA"/>
</dbReference>
<protein>
    <recommendedName>
        <fullName evidence="8">Globin domain-containing protein</fullName>
    </recommendedName>
</protein>
<keyword evidence="4" id="KW-0479">Metal-binding</keyword>
<keyword evidence="7" id="KW-0175">Coiled coil</keyword>
<dbReference type="InterPro" id="IPR009050">
    <property type="entry name" value="Globin-like_sf"/>
</dbReference>
<dbReference type="EnsemblMetazoa" id="CapteT181579">
    <property type="protein sequence ID" value="CapteP181579"/>
    <property type="gene ID" value="CapteG181579"/>
</dbReference>
<gene>
    <name evidence="9" type="ORF">CAPTEDRAFT_181579</name>
</gene>
<dbReference type="GO" id="GO:0019825">
    <property type="term" value="F:oxygen binding"/>
    <property type="evidence" value="ECO:0007669"/>
    <property type="project" value="InterPro"/>
</dbReference>
<keyword evidence="5" id="KW-0408">Iron</keyword>
<evidence type="ECO:0000313" key="9">
    <source>
        <dbReference type="EMBL" id="ELU06139.1"/>
    </source>
</evidence>
<dbReference type="AlphaFoldDB" id="R7UHX3"/>
<dbReference type="OrthoDB" id="436496at2759"/>
<organism evidence="9">
    <name type="scientific">Capitella teleta</name>
    <name type="common">Polychaete worm</name>
    <dbReference type="NCBI Taxonomy" id="283909"/>
    <lineage>
        <taxon>Eukaryota</taxon>
        <taxon>Metazoa</taxon>
        <taxon>Spiralia</taxon>
        <taxon>Lophotrochozoa</taxon>
        <taxon>Annelida</taxon>
        <taxon>Polychaeta</taxon>
        <taxon>Sedentaria</taxon>
        <taxon>Scolecida</taxon>
        <taxon>Capitellidae</taxon>
        <taxon>Capitella</taxon>
    </lineage>
</organism>
<evidence type="ECO:0000256" key="1">
    <source>
        <dbReference type="ARBA" id="ARBA00022448"/>
    </source>
</evidence>
<keyword evidence="11" id="KW-1185">Reference proteome</keyword>
<dbReference type="GO" id="GO:0046872">
    <property type="term" value="F:metal ion binding"/>
    <property type="evidence" value="ECO:0007669"/>
    <property type="project" value="UniProtKB-KW"/>
</dbReference>
<feature type="domain" description="Globin" evidence="8">
    <location>
        <begin position="3"/>
        <end position="151"/>
    </location>
</feature>
<dbReference type="Pfam" id="PF00042">
    <property type="entry name" value="Globin"/>
    <property type="match status" value="1"/>
</dbReference>
<evidence type="ECO:0000256" key="3">
    <source>
        <dbReference type="ARBA" id="ARBA00022621"/>
    </source>
</evidence>
<evidence type="ECO:0000256" key="2">
    <source>
        <dbReference type="ARBA" id="ARBA00022617"/>
    </source>
</evidence>
<dbReference type="GO" id="GO:0005344">
    <property type="term" value="F:oxygen carrier activity"/>
    <property type="evidence" value="ECO:0007669"/>
    <property type="project" value="UniProtKB-KW"/>
</dbReference>
<dbReference type="PANTHER" id="PTHR47217:SF1">
    <property type="entry name" value="GLOBIN-LIKE PROTEIN"/>
    <property type="match status" value="1"/>
</dbReference>
<evidence type="ECO:0000313" key="11">
    <source>
        <dbReference type="Proteomes" id="UP000014760"/>
    </source>
</evidence>
<proteinExistence type="inferred from homology"/>
<name>R7UHX3_CAPTE</name>
<dbReference type="CDD" id="cd01040">
    <property type="entry name" value="Mb-like"/>
    <property type="match status" value="1"/>
</dbReference>
<evidence type="ECO:0000313" key="10">
    <source>
        <dbReference type="EnsemblMetazoa" id="CapteP181579"/>
    </source>
</evidence>
<accession>R7UHX3</accession>
<evidence type="ECO:0000259" key="8">
    <source>
        <dbReference type="PROSITE" id="PS01033"/>
    </source>
</evidence>
<dbReference type="Gene3D" id="1.10.490.10">
    <property type="entry name" value="Globins"/>
    <property type="match status" value="1"/>
</dbReference>
<evidence type="ECO:0000256" key="7">
    <source>
        <dbReference type="SAM" id="Coils"/>
    </source>
</evidence>
<dbReference type="PRINTS" id="PR00188">
    <property type="entry name" value="PLANTGLOBIN"/>
</dbReference>
<dbReference type="SUPFAM" id="SSF46458">
    <property type="entry name" value="Globin-like"/>
    <property type="match status" value="1"/>
</dbReference>
<keyword evidence="1 6" id="KW-0813">Transport</keyword>
<comment type="similarity">
    <text evidence="6">Belongs to the globin family.</text>
</comment>
<dbReference type="PANTHER" id="PTHR47217">
    <property type="entry name" value="GLOBIN-LIKE PROTEIN"/>
    <property type="match status" value="1"/>
</dbReference>
<dbReference type="GO" id="GO:0020037">
    <property type="term" value="F:heme binding"/>
    <property type="evidence" value="ECO:0007669"/>
    <property type="project" value="InterPro"/>
</dbReference>
<evidence type="ECO:0000256" key="6">
    <source>
        <dbReference type="RuleBase" id="RU000356"/>
    </source>
</evidence>
<evidence type="ECO:0000256" key="5">
    <source>
        <dbReference type="ARBA" id="ARBA00023004"/>
    </source>
</evidence>
<keyword evidence="3 6" id="KW-0561">Oxygen transport</keyword>
<dbReference type="InterPro" id="IPR000971">
    <property type="entry name" value="Globin"/>
</dbReference>
<dbReference type="Proteomes" id="UP000014760">
    <property type="component" value="Unassembled WGS sequence"/>
</dbReference>
<reference evidence="9 11" key="2">
    <citation type="journal article" date="2013" name="Nature">
        <title>Insights into bilaterian evolution from three spiralian genomes.</title>
        <authorList>
            <person name="Simakov O."/>
            <person name="Marletaz F."/>
            <person name="Cho S.J."/>
            <person name="Edsinger-Gonzales E."/>
            <person name="Havlak P."/>
            <person name="Hellsten U."/>
            <person name="Kuo D.H."/>
            <person name="Larsson T."/>
            <person name="Lv J."/>
            <person name="Arendt D."/>
            <person name="Savage R."/>
            <person name="Osoegawa K."/>
            <person name="de Jong P."/>
            <person name="Grimwood J."/>
            <person name="Chapman J.A."/>
            <person name="Shapiro H."/>
            <person name="Aerts A."/>
            <person name="Otillar R.P."/>
            <person name="Terry A.Y."/>
            <person name="Boore J.L."/>
            <person name="Grigoriev I.V."/>
            <person name="Lindberg D.R."/>
            <person name="Seaver E.C."/>
            <person name="Weisblat D.A."/>
            <person name="Putnam N.H."/>
            <person name="Rokhsar D.S."/>
        </authorList>
    </citation>
    <scope>NUCLEOTIDE SEQUENCE</scope>
    <source>
        <strain evidence="9 11">I ESC-2004</strain>
    </source>
</reference>
<reference evidence="11" key="1">
    <citation type="submission" date="2012-12" db="EMBL/GenBank/DDBJ databases">
        <authorList>
            <person name="Hellsten U."/>
            <person name="Grimwood J."/>
            <person name="Chapman J.A."/>
            <person name="Shapiro H."/>
            <person name="Aerts A."/>
            <person name="Otillar R.P."/>
            <person name="Terry A.Y."/>
            <person name="Boore J.L."/>
            <person name="Simakov O."/>
            <person name="Marletaz F."/>
            <person name="Cho S.-J."/>
            <person name="Edsinger-Gonzales E."/>
            <person name="Havlak P."/>
            <person name="Kuo D.-H."/>
            <person name="Larsson T."/>
            <person name="Lv J."/>
            <person name="Arendt D."/>
            <person name="Savage R."/>
            <person name="Osoegawa K."/>
            <person name="de Jong P."/>
            <person name="Lindberg D.R."/>
            <person name="Seaver E.C."/>
            <person name="Weisblat D.A."/>
            <person name="Putnam N.H."/>
            <person name="Grigoriev I.V."/>
            <person name="Rokhsar D.S."/>
        </authorList>
    </citation>
    <scope>NUCLEOTIDE SEQUENCE</scope>
    <source>
        <strain evidence="11">I ESC-2004</strain>
    </source>
</reference>
<dbReference type="HOGENOM" id="CLU_003827_13_1_1"/>
<reference evidence="10" key="3">
    <citation type="submission" date="2015-06" db="UniProtKB">
        <authorList>
            <consortium name="EnsemblMetazoa"/>
        </authorList>
    </citation>
    <scope>IDENTIFICATION</scope>
</reference>
<feature type="coiled-coil region" evidence="7">
    <location>
        <begin position="73"/>
        <end position="100"/>
    </location>
</feature>
<dbReference type="InterPro" id="IPR012292">
    <property type="entry name" value="Globin/Proto"/>
</dbReference>
<evidence type="ECO:0000256" key="4">
    <source>
        <dbReference type="ARBA" id="ARBA00022723"/>
    </source>
</evidence>